<name>A0A182TLA0_9DIPT</name>
<dbReference type="Gene3D" id="3.30.70.330">
    <property type="match status" value="4"/>
</dbReference>
<accession>A0A182TLA0</accession>
<dbReference type="SUPFAM" id="SSF54928">
    <property type="entry name" value="RNA-binding domain, RBD"/>
    <property type="match status" value="4"/>
</dbReference>
<feature type="compositionally biased region" description="Polar residues" evidence="3">
    <location>
        <begin position="657"/>
        <end position="667"/>
    </location>
</feature>
<dbReference type="STRING" id="34690.A0A182TLA0"/>
<keyword evidence="6" id="KW-1185">Reference proteome</keyword>
<feature type="region of interest" description="Disordered" evidence="3">
    <location>
        <begin position="190"/>
        <end position="248"/>
    </location>
</feature>
<evidence type="ECO:0000256" key="3">
    <source>
        <dbReference type="SAM" id="MobiDB-lite"/>
    </source>
</evidence>
<feature type="region of interest" description="Disordered" evidence="3">
    <location>
        <begin position="727"/>
        <end position="807"/>
    </location>
</feature>
<dbReference type="CDD" id="cd00590">
    <property type="entry name" value="RRM_SF"/>
    <property type="match status" value="5"/>
</dbReference>
<feature type="compositionally biased region" description="Low complexity" evidence="3">
    <location>
        <begin position="781"/>
        <end position="802"/>
    </location>
</feature>
<feature type="compositionally biased region" description="Low complexity" evidence="3">
    <location>
        <begin position="199"/>
        <end position="208"/>
    </location>
</feature>
<organism evidence="5 6">
    <name type="scientific">Anopheles melas</name>
    <dbReference type="NCBI Taxonomy" id="34690"/>
    <lineage>
        <taxon>Eukaryota</taxon>
        <taxon>Metazoa</taxon>
        <taxon>Ecdysozoa</taxon>
        <taxon>Arthropoda</taxon>
        <taxon>Hexapoda</taxon>
        <taxon>Insecta</taxon>
        <taxon>Pterygota</taxon>
        <taxon>Neoptera</taxon>
        <taxon>Endopterygota</taxon>
        <taxon>Diptera</taxon>
        <taxon>Nematocera</taxon>
        <taxon>Culicoidea</taxon>
        <taxon>Culicidae</taxon>
        <taxon>Anophelinae</taxon>
        <taxon>Anopheles</taxon>
    </lineage>
</organism>
<feature type="domain" description="RRM" evidence="4">
    <location>
        <begin position="279"/>
        <end position="376"/>
    </location>
</feature>
<dbReference type="SMART" id="SM00360">
    <property type="entry name" value="RRM"/>
    <property type="match status" value="5"/>
</dbReference>
<feature type="compositionally biased region" description="Polar residues" evidence="3">
    <location>
        <begin position="752"/>
        <end position="767"/>
    </location>
</feature>
<feature type="domain" description="RRM" evidence="4">
    <location>
        <begin position="5"/>
        <end position="82"/>
    </location>
</feature>
<evidence type="ECO:0000256" key="1">
    <source>
        <dbReference type="ARBA" id="ARBA00022884"/>
    </source>
</evidence>
<keyword evidence="1 2" id="KW-0694">RNA-binding</keyword>
<dbReference type="VEuPathDB" id="VectorBase:AMEC004378"/>
<evidence type="ECO:0000259" key="4">
    <source>
        <dbReference type="PROSITE" id="PS50102"/>
    </source>
</evidence>
<protein>
    <recommendedName>
        <fullName evidence="4">RRM domain-containing protein</fullName>
    </recommendedName>
</protein>
<sequence length="1098" mass="125614">MDPNEVVYISNIPKQTSLAELHSFLRSSGNVVGSTFMRENRNDCRTKIAFVLFENEDQALEACNLDQTLFQSHRLSVLLSNDDRKFLAGFTIVIQNTSSETSEEDLFEACCRYGNVEAVQIPTNYYAFVGFAERSAAHAAQRKLDNSMLKGQQVSVKVLDEDVRVRLEDLDSYKTPRVYNELLRAKQQYFDNQQPSRGNNQNNRMNQDQDQDHYQDQQHYDNVDDDSMGQFNQNEDDYDPSMDQQQDNQQCFEEEYSPLLVYRRDVRFGKLRFKAANKTSVKVENIPRDVYDEDVVIFFQKFGPIVSIERGICLNAVFTKVYMITYENEESQQRAINCFCRQVVLSNITCTVFTMIPGEALYPVKNQSVLINYVPTYVFFDEIVQAFADVGNVLYVEKMVRNNGPTIVHFTHPISMTEACQINCIAGYTVFVMPVSQKDFQRFVSSCASLKKAAKGKVQGTSKFDYLHDIEAKEEQEKMDNIIFKTAHNPHYNNPNPNKYSFEVVLYNCPKNMKLAALKQYFNRAGEVLAMRHETSRYDPNTWKVYVSFANYLEAYRAIRLKGKLGGELIFKHIAAESPKLDCVEGIMVKVLTGLKDVLKQNGFKKGAQLDDVDDVKRRPRVLLSDIFADKEVEDNPPKQQKPPKQEPVKVEIKNAPSESPKASTSGAPPPVAPDAKSDDLRKVIAEKRSIKSECQDKLSDLEEMERYIKQKEQEIQRRLQKLEQDEANVTALLPSTSSKRQKSPEGKGKDSTSSSSNHSRAEQSSSRSKRISPARSDSASTSQRISTHTTTTATVSSIPTTYPAGKMMFPDQMRSVSPSDRLAHERYMQIRVEKIAITQELDSLRQRFDYRKGSRVDALRDLLAGLNREQREIQIQLEAKWRFRMPEDTAKCSITLALTTPFTPPFTPSFTSTFIPPFALPFTVTFALSVTAQLWSLAITLPITLAVSRPFAPADPVPDAIARALVANIPEARPPSEPRRGYSLERDMYNIGRYNTKHQKHTVFVGNVNSKMSEREIEEIFARYGRLENVDFARRKRFGEVYFNYSNRDHAFKALEMNNVKIMGRRLRVSFNSEKPIHREGYTIYYTMRQLANTSDM</sequence>
<dbReference type="GO" id="GO:0003723">
    <property type="term" value="F:RNA binding"/>
    <property type="evidence" value="ECO:0007669"/>
    <property type="project" value="UniProtKB-UniRule"/>
</dbReference>
<feature type="domain" description="RRM" evidence="4">
    <location>
        <begin position="90"/>
        <end position="161"/>
    </location>
</feature>
<feature type="compositionally biased region" description="Basic and acidic residues" evidence="3">
    <location>
        <begin position="644"/>
        <end position="653"/>
    </location>
</feature>
<evidence type="ECO:0000256" key="2">
    <source>
        <dbReference type="PROSITE-ProRule" id="PRU00176"/>
    </source>
</evidence>
<feature type="region of interest" description="Disordered" evidence="3">
    <location>
        <begin position="628"/>
        <end position="679"/>
    </location>
</feature>
<dbReference type="AlphaFoldDB" id="A0A182TLA0"/>
<dbReference type="Pfam" id="PF00076">
    <property type="entry name" value="RRM_1"/>
    <property type="match status" value="4"/>
</dbReference>
<dbReference type="InterPro" id="IPR035979">
    <property type="entry name" value="RBD_domain_sf"/>
</dbReference>
<feature type="domain" description="RRM" evidence="4">
    <location>
        <begin position="1002"/>
        <end position="1075"/>
    </location>
</feature>
<dbReference type="EnsemblMetazoa" id="AMEC004378-RA">
    <property type="protein sequence ID" value="AMEC004378-PA"/>
    <property type="gene ID" value="AMEC004378"/>
</dbReference>
<evidence type="ECO:0000313" key="5">
    <source>
        <dbReference type="EnsemblMetazoa" id="AMEC004378-PA"/>
    </source>
</evidence>
<proteinExistence type="predicted"/>
<evidence type="ECO:0000313" key="6">
    <source>
        <dbReference type="Proteomes" id="UP000075902"/>
    </source>
</evidence>
<dbReference type="InterPro" id="IPR012677">
    <property type="entry name" value="Nucleotide-bd_a/b_plait_sf"/>
</dbReference>
<dbReference type="Proteomes" id="UP000075902">
    <property type="component" value="Unassembled WGS sequence"/>
</dbReference>
<reference evidence="6" key="1">
    <citation type="submission" date="2014-01" db="EMBL/GenBank/DDBJ databases">
        <title>The Genome Sequence of Anopheles melas CM1001059_A (V2).</title>
        <authorList>
            <consortium name="The Broad Institute Genomics Platform"/>
            <person name="Neafsey D.E."/>
            <person name="Besansky N."/>
            <person name="Howell P."/>
            <person name="Walton C."/>
            <person name="Young S.K."/>
            <person name="Zeng Q."/>
            <person name="Gargeya S."/>
            <person name="Fitzgerald M."/>
            <person name="Haas B."/>
            <person name="Abouelleil A."/>
            <person name="Allen A.W."/>
            <person name="Alvarado L."/>
            <person name="Arachchi H.M."/>
            <person name="Berlin A.M."/>
            <person name="Chapman S.B."/>
            <person name="Gainer-Dewar J."/>
            <person name="Goldberg J."/>
            <person name="Griggs A."/>
            <person name="Gujja S."/>
            <person name="Hansen M."/>
            <person name="Howarth C."/>
            <person name="Imamovic A."/>
            <person name="Ireland A."/>
            <person name="Larimer J."/>
            <person name="McCowan C."/>
            <person name="Murphy C."/>
            <person name="Pearson M."/>
            <person name="Poon T.W."/>
            <person name="Priest M."/>
            <person name="Roberts A."/>
            <person name="Saif S."/>
            <person name="Shea T."/>
            <person name="Sisk P."/>
            <person name="Sykes S."/>
            <person name="Wortman J."/>
            <person name="Nusbaum C."/>
            <person name="Birren B."/>
        </authorList>
    </citation>
    <scope>NUCLEOTIDE SEQUENCE [LARGE SCALE GENOMIC DNA]</scope>
    <source>
        <strain evidence="6">CM1001059</strain>
    </source>
</reference>
<feature type="compositionally biased region" description="Basic and acidic residues" evidence="3">
    <location>
        <begin position="628"/>
        <end position="637"/>
    </location>
</feature>
<dbReference type="PROSITE" id="PS50102">
    <property type="entry name" value="RRM"/>
    <property type="match status" value="4"/>
</dbReference>
<reference evidence="5" key="2">
    <citation type="submission" date="2020-05" db="UniProtKB">
        <authorList>
            <consortium name="EnsemblMetazoa"/>
        </authorList>
    </citation>
    <scope>IDENTIFICATION</scope>
    <source>
        <strain evidence="5">CM1001059</strain>
    </source>
</reference>
<feature type="compositionally biased region" description="Basic and acidic residues" evidence="3">
    <location>
        <begin position="210"/>
        <end position="222"/>
    </location>
</feature>
<dbReference type="PANTHER" id="PTHR23189">
    <property type="entry name" value="RNA RECOGNITION MOTIF-CONTAINING"/>
    <property type="match status" value="1"/>
</dbReference>
<dbReference type="InterPro" id="IPR000504">
    <property type="entry name" value="RRM_dom"/>
</dbReference>